<protein>
    <submittedName>
        <fullName evidence="1">Uncharacterized protein</fullName>
    </submittedName>
</protein>
<evidence type="ECO:0000313" key="2">
    <source>
        <dbReference type="Proteomes" id="UP001066276"/>
    </source>
</evidence>
<reference evidence="1" key="1">
    <citation type="journal article" date="2022" name="bioRxiv">
        <title>Sequencing and chromosome-scale assembly of the giantPleurodeles waltlgenome.</title>
        <authorList>
            <person name="Brown T."/>
            <person name="Elewa A."/>
            <person name="Iarovenko S."/>
            <person name="Subramanian E."/>
            <person name="Araus A.J."/>
            <person name="Petzold A."/>
            <person name="Susuki M."/>
            <person name="Suzuki K.-i.T."/>
            <person name="Hayashi T."/>
            <person name="Toyoda A."/>
            <person name="Oliveira C."/>
            <person name="Osipova E."/>
            <person name="Leigh N.D."/>
            <person name="Simon A."/>
            <person name="Yun M.H."/>
        </authorList>
    </citation>
    <scope>NUCLEOTIDE SEQUENCE</scope>
    <source>
        <strain evidence="1">20211129_DDA</strain>
        <tissue evidence="1">Liver</tissue>
    </source>
</reference>
<name>A0AAV7V976_PLEWA</name>
<sequence length="71" mass="7430">MSDASCGLCGSLALPLCCFNDAPQAGVRSRRQHQQTPPAALEDGEGQGLTLHLQRVLPVCASVPQNMAALE</sequence>
<keyword evidence="2" id="KW-1185">Reference proteome</keyword>
<dbReference type="Proteomes" id="UP001066276">
    <property type="component" value="Chromosome 2_1"/>
</dbReference>
<comment type="caution">
    <text evidence="1">The sequence shown here is derived from an EMBL/GenBank/DDBJ whole genome shotgun (WGS) entry which is preliminary data.</text>
</comment>
<dbReference type="EMBL" id="JANPWB010000003">
    <property type="protein sequence ID" value="KAJ1197451.1"/>
    <property type="molecule type" value="Genomic_DNA"/>
</dbReference>
<dbReference type="AlphaFoldDB" id="A0AAV7V976"/>
<organism evidence="1 2">
    <name type="scientific">Pleurodeles waltl</name>
    <name type="common">Iberian ribbed newt</name>
    <dbReference type="NCBI Taxonomy" id="8319"/>
    <lineage>
        <taxon>Eukaryota</taxon>
        <taxon>Metazoa</taxon>
        <taxon>Chordata</taxon>
        <taxon>Craniata</taxon>
        <taxon>Vertebrata</taxon>
        <taxon>Euteleostomi</taxon>
        <taxon>Amphibia</taxon>
        <taxon>Batrachia</taxon>
        <taxon>Caudata</taxon>
        <taxon>Salamandroidea</taxon>
        <taxon>Salamandridae</taxon>
        <taxon>Pleurodelinae</taxon>
        <taxon>Pleurodeles</taxon>
    </lineage>
</organism>
<proteinExistence type="predicted"/>
<gene>
    <name evidence="1" type="ORF">NDU88_001311</name>
</gene>
<accession>A0AAV7V976</accession>
<evidence type="ECO:0000313" key="1">
    <source>
        <dbReference type="EMBL" id="KAJ1197451.1"/>
    </source>
</evidence>